<name>A0A1H8SVH4_9BACL</name>
<accession>A0A1H8SVH4</accession>
<dbReference type="Gene3D" id="3.60.110.10">
    <property type="entry name" value="Carbon-nitrogen hydrolase"/>
    <property type="match status" value="1"/>
</dbReference>
<dbReference type="InterPro" id="IPR050345">
    <property type="entry name" value="Aliph_Amidase/BUP"/>
</dbReference>
<proteinExistence type="predicted"/>
<dbReference type="STRING" id="1333845.SAMN04487895_112120"/>
<dbReference type="PANTHER" id="PTHR43674">
    <property type="entry name" value="NITRILASE C965.09-RELATED"/>
    <property type="match status" value="1"/>
</dbReference>
<gene>
    <name evidence="3" type="ORF">SAMN04487895_112120</name>
</gene>
<organism evidence="3 4">
    <name type="scientific">Paenibacillus sophorae</name>
    <dbReference type="NCBI Taxonomy" id="1333845"/>
    <lineage>
        <taxon>Bacteria</taxon>
        <taxon>Bacillati</taxon>
        <taxon>Bacillota</taxon>
        <taxon>Bacilli</taxon>
        <taxon>Bacillales</taxon>
        <taxon>Paenibacillaceae</taxon>
        <taxon>Paenibacillus</taxon>
    </lineage>
</organism>
<dbReference type="Proteomes" id="UP000198809">
    <property type="component" value="Unassembled WGS sequence"/>
</dbReference>
<dbReference type="SUPFAM" id="SSF56317">
    <property type="entry name" value="Carbon-nitrogen hydrolase"/>
    <property type="match status" value="1"/>
</dbReference>
<sequence length="275" mass="30188">MLKGGRRLATVKLALVQFESALMDVAANVRKGLKFVEQASREGADLIVFPELFVTGYDTDVIGGRYHELAEDTGGLTVGAFREAARTHNINIVIPMALKRSEGGIANGAVIIRRNGELAGTYSKVHLWEDERKVFKPGDVCAPYELDFGKLGVLICYDAGFPEAARTLALQGAKLIVTPSAFSLEDKHRWDIYYPARALENTCFVAGINGVSREGGLRLFGNNKLANPRGELILSGILNEEGMQVLEIDLDEADECSKLTPYLRDLRMDTYGYQA</sequence>
<dbReference type="EMBL" id="FODH01000012">
    <property type="protein sequence ID" value="SEO82486.1"/>
    <property type="molecule type" value="Genomic_DNA"/>
</dbReference>
<dbReference type="PANTHER" id="PTHR43674:SF2">
    <property type="entry name" value="BETA-UREIDOPROPIONASE"/>
    <property type="match status" value="1"/>
</dbReference>
<feature type="domain" description="CN hydrolase" evidence="2">
    <location>
        <begin position="11"/>
        <end position="250"/>
    </location>
</feature>
<dbReference type="AlphaFoldDB" id="A0A1H8SVH4"/>
<dbReference type="OrthoDB" id="9811121at2"/>
<dbReference type="InterPro" id="IPR036526">
    <property type="entry name" value="C-N_Hydrolase_sf"/>
</dbReference>
<reference evidence="3 4" key="1">
    <citation type="submission" date="2016-10" db="EMBL/GenBank/DDBJ databases">
        <authorList>
            <person name="de Groot N.N."/>
        </authorList>
    </citation>
    <scope>NUCLEOTIDE SEQUENCE [LARGE SCALE GENOMIC DNA]</scope>
    <source>
        <strain evidence="3 4">CGMCC 1.10238</strain>
    </source>
</reference>
<evidence type="ECO:0000259" key="2">
    <source>
        <dbReference type="PROSITE" id="PS50263"/>
    </source>
</evidence>
<dbReference type="InterPro" id="IPR003010">
    <property type="entry name" value="C-N_Hydrolase"/>
</dbReference>
<dbReference type="PROSITE" id="PS50263">
    <property type="entry name" value="CN_HYDROLASE"/>
    <property type="match status" value="1"/>
</dbReference>
<evidence type="ECO:0000313" key="4">
    <source>
        <dbReference type="Proteomes" id="UP000198809"/>
    </source>
</evidence>
<protein>
    <submittedName>
        <fullName evidence="3">Predicted amidohydrolase</fullName>
    </submittedName>
</protein>
<keyword evidence="1 3" id="KW-0378">Hydrolase</keyword>
<dbReference type="Pfam" id="PF00795">
    <property type="entry name" value="CN_hydrolase"/>
    <property type="match status" value="1"/>
</dbReference>
<evidence type="ECO:0000256" key="1">
    <source>
        <dbReference type="ARBA" id="ARBA00022801"/>
    </source>
</evidence>
<evidence type="ECO:0000313" key="3">
    <source>
        <dbReference type="EMBL" id="SEO82486.1"/>
    </source>
</evidence>
<dbReference type="GO" id="GO:0016811">
    <property type="term" value="F:hydrolase activity, acting on carbon-nitrogen (but not peptide) bonds, in linear amides"/>
    <property type="evidence" value="ECO:0007669"/>
    <property type="project" value="UniProtKB-ARBA"/>
</dbReference>